<sequence>MKTHQLLRATLSLLLVTAALTLSVKADEHTHVYEPGDEVVIWMNTVGPLSNRQETYEYYQLPYCHGEAPVEHHHETLGEALQGMDLINSGIPMKFRKTESNVTICKTELGERDVNTFRYAVKNKYWYQMFLGELDPSQSWLPPSLSFHFDAVIYDTTYPFGISSATSTPATSTSTPTRSSSSIIEVTLNSSNPIALVWNGPDLKVQFTYSVHWLKTDKEFDTRFERFLDADFFEHK</sequence>
<comment type="similarity">
    <text evidence="2 7">Belongs to the nonaspanin (TM9SF) (TC 9.A.2) family.</text>
</comment>
<evidence type="ECO:0000256" key="3">
    <source>
        <dbReference type="ARBA" id="ARBA00022692"/>
    </source>
</evidence>
<dbReference type="EMBL" id="RBNJ01002560">
    <property type="protein sequence ID" value="RUS31833.1"/>
    <property type="molecule type" value="Genomic_DNA"/>
</dbReference>
<dbReference type="PANTHER" id="PTHR10766:SF41">
    <property type="entry name" value="TRANSMEMBRANE 9 SUPERFAMILY MEMBER 3"/>
    <property type="match status" value="1"/>
</dbReference>
<dbReference type="Pfam" id="PF02990">
    <property type="entry name" value="EMP70"/>
    <property type="match status" value="1"/>
</dbReference>
<proteinExistence type="inferred from homology"/>
<dbReference type="PANTHER" id="PTHR10766">
    <property type="entry name" value="TRANSMEMBRANE 9 SUPERFAMILY PROTEIN"/>
    <property type="match status" value="1"/>
</dbReference>
<dbReference type="GO" id="GO:0072657">
    <property type="term" value="P:protein localization to membrane"/>
    <property type="evidence" value="ECO:0007669"/>
    <property type="project" value="TreeGrafter"/>
</dbReference>
<evidence type="ECO:0000313" key="9">
    <source>
        <dbReference type="Proteomes" id="UP000274822"/>
    </source>
</evidence>
<keyword evidence="3" id="KW-0812">Transmembrane</keyword>
<evidence type="ECO:0000313" key="8">
    <source>
        <dbReference type="EMBL" id="RUS31833.1"/>
    </source>
</evidence>
<comment type="subcellular location">
    <subcellularLocation>
        <location evidence="1">Membrane</location>
        <topology evidence="1">Multi-pass membrane protein</topology>
    </subcellularLocation>
</comment>
<feature type="non-terminal residue" evidence="8">
    <location>
        <position position="236"/>
    </location>
</feature>
<feature type="signal peptide" evidence="7">
    <location>
        <begin position="1"/>
        <end position="26"/>
    </location>
</feature>
<evidence type="ECO:0000256" key="1">
    <source>
        <dbReference type="ARBA" id="ARBA00004141"/>
    </source>
</evidence>
<evidence type="ECO:0000256" key="7">
    <source>
        <dbReference type="RuleBase" id="RU363079"/>
    </source>
</evidence>
<organism evidence="8 9">
    <name type="scientific">Jimgerdemannia flammicorona</name>
    <dbReference type="NCBI Taxonomy" id="994334"/>
    <lineage>
        <taxon>Eukaryota</taxon>
        <taxon>Fungi</taxon>
        <taxon>Fungi incertae sedis</taxon>
        <taxon>Mucoromycota</taxon>
        <taxon>Mucoromycotina</taxon>
        <taxon>Endogonomycetes</taxon>
        <taxon>Endogonales</taxon>
        <taxon>Endogonaceae</taxon>
        <taxon>Jimgerdemannia</taxon>
    </lineage>
</organism>
<dbReference type="InterPro" id="IPR004240">
    <property type="entry name" value="EMP70"/>
</dbReference>
<gene>
    <name evidence="8" type="ORF">BC938DRAFT_476962</name>
</gene>
<accession>A0A433QPW3</accession>
<evidence type="ECO:0000256" key="6">
    <source>
        <dbReference type="ARBA" id="ARBA00023136"/>
    </source>
</evidence>
<protein>
    <recommendedName>
        <fullName evidence="7">Transmembrane 9 superfamily member</fullName>
    </recommendedName>
</protein>
<reference evidence="8 9" key="1">
    <citation type="journal article" date="2018" name="New Phytol.">
        <title>Phylogenomics of Endogonaceae and evolution of mycorrhizas within Mucoromycota.</title>
        <authorList>
            <person name="Chang Y."/>
            <person name="Desiro A."/>
            <person name="Na H."/>
            <person name="Sandor L."/>
            <person name="Lipzen A."/>
            <person name="Clum A."/>
            <person name="Barry K."/>
            <person name="Grigoriev I.V."/>
            <person name="Martin F.M."/>
            <person name="Stajich J.E."/>
            <person name="Smith M.E."/>
            <person name="Bonito G."/>
            <person name="Spatafora J.W."/>
        </authorList>
    </citation>
    <scope>NUCLEOTIDE SEQUENCE [LARGE SCALE GENOMIC DNA]</scope>
    <source>
        <strain evidence="8 9">AD002</strain>
    </source>
</reference>
<keyword evidence="9" id="KW-1185">Reference proteome</keyword>
<evidence type="ECO:0000256" key="2">
    <source>
        <dbReference type="ARBA" id="ARBA00005227"/>
    </source>
</evidence>
<dbReference type="AlphaFoldDB" id="A0A433QPW3"/>
<name>A0A433QPW3_9FUNG</name>
<feature type="chain" id="PRO_5018818851" description="Transmembrane 9 superfamily member" evidence="7">
    <location>
        <begin position="27"/>
        <end position="236"/>
    </location>
</feature>
<evidence type="ECO:0000256" key="5">
    <source>
        <dbReference type="ARBA" id="ARBA00022989"/>
    </source>
</evidence>
<keyword evidence="4 7" id="KW-0732">Signal</keyword>
<keyword evidence="5" id="KW-1133">Transmembrane helix</keyword>
<evidence type="ECO:0000256" key="4">
    <source>
        <dbReference type="ARBA" id="ARBA00022729"/>
    </source>
</evidence>
<comment type="caution">
    <text evidence="8">The sequence shown here is derived from an EMBL/GenBank/DDBJ whole genome shotgun (WGS) entry which is preliminary data.</text>
</comment>
<dbReference type="GO" id="GO:0016020">
    <property type="term" value="C:membrane"/>
    <property type="evidence" value="ECO:0007669"/>
    <property type="project" value="UniProtKB-SubCell"/>
</dbReference>
<dbReference type="Proteomes" id="UP000274822">
    <property type="component" value="Unassembled WGS sequence"/>
</dbReference>
<keyword evidence="6" id="KW-0472">Membrane</keyword>